<proteinExistence type="predicted"/>
<keyword evidence="1" id="KW-0812">Transmembrane</keyword>
<organism evidence="2 3">
    <name type="scientific">Jannaschia ovalis</name>
    <dbReference type="NCBI Taxonomy" id="3038773"/>
    <lineage>
        <taxon>Bacteria</taxon>
        <taxon>Pseudomonadati</taxon>
        <taxon>Pseudomonadota</taxon>
        <taxon>Alphaproteobacteria</taxon>
        <taxon>Rhodobacterales</taxon>
        <taxon>Roseobacteraceae</taxon>
        <taxon>Jannaschia</taxon>
    </lineage>
</organism>
<feature type="transmembrane region" description="Helical" evidence="1">
    <location>
        <begin position="23"/>
        <end position="42"/>
    </location>
</feature>
<sequence length="199" mass="22109">MTDAAYIEVFAISARDLRRRRRAAYGAFASLIVPVWALSWLAPEERPWVTGDPFLWAVIATPLLTLVLLAVYKIRVAWRRLPADGAGAELRIVDTGLHWSDGTEDLHLPWARIGEVHRLRDPGGATVGVYLPEASGQQSSARLFVMAKTVARHATRAARIDHGVALPLHGFHLAEHRSLLGALRRRVDRFQSDRALTVS</sequence>
<evidence type="ECO:0000256" key="1">
    <source>
        <dbReference type="SAM" id="Phobius"/>
    </source>
</evidence>
<evidence type="ECO:0008006" key="4">
    <source>
        <dbReference type="Google" id="ProtNLM"/>
    </source>
</evidence>
<evidence type="ECO:0000313" key="2">
    <source>
        <dbReference type="EMBL" id="WGH79228.1"/>
    </source>
</evidence>
<dbReference type="EMBL" id="CP122537">
    <property type="protein sequence ID" value="WGH79228.1"/>
    <property type="molecule type" value="Genomic_DNA"/>
</dbReference>
<name>A0ABY8LGA0_9RHOB</name>
<dbReference type="RefSeq" id="WP_279966021.1">
    <property type="nucleotide sequence ID" value="NZ_CP122537.1"/>
</dbReference>
<feature type="transmembrane region" description="Helical" evidence="1">
    <location>
        <begin position="54"/>
        <end position="72"/>
    </location>
</feature>
<keyword evidence="3" id="KW-1185">Reference proteome</keyword>
<gene>
    <name evidence="2" type="ORF">P8627_02895</name>
</gene>
<evidence type="ECO:0000313" key="3">
    <source>
        <dbReference type="Proteomes" id="UP001243420"/>
    </source>
</evidence>
<keyword evidence="1" id="KW-0472">Membrane</keyword>
<keyword evidence="1" id="KW-1133">Transmembrane helix</keyword>
<reference evidence="2 3" key="1">
    <citation type="submission" date="2023-04" db="EMBL/GenBank/DDBJ databases">
        <title>Jannaschia ovalis sp. nov., a marine bacterium isolated from sea tidal flat.</title>
        <authorList>
            <person name="Kwon D.Y."/>
            <person name="Kim J.-J."/>
        </authorList>
    </citation>
    <scope>NUCLEOTIDE SEQUENCE [LARGE SCALE GENOMIC DNA]</scope>
    <source>
        <strain evidence="2 3">GRR-S6-38</strain>
    </source>
</reference>
<accession>A0ABY8LGA0</accession>
<dbReference type="Proteomes" id="UP001243420">
    <property type="component" value="Chromosome"/>
</dbReference>
<protein>
    <recommendedName>
        <fullName evidence="4">PH domain-containing protein</fullName>
    </recommendedName>
</protein>